<sequence>MCNSQNAEEVIGSYANALQQSMRDQAGRRSSYVMRSLLLLTTLLIHKGLTCISSAPRQYSAPSAPSYQYGVPQYSAPSAPQYSTGSGTRLSAAGASNVEPLQPISGGGRLTEGLFGSRVTLSEFSSNGYNAEGGGPVAHGAALGCDFEGRACCWANVPSPDDQIDWHMASGVPESQHFQNVSIDGKYLVAYSSGAAPSDEAQFASCSIGCASSPIRVRARHWQSQNVLLQVCQRESFPNSVNFNPLLNCQEFPMTDSIQYTEVVLPKASLVDIVFVASNFVNENGDIAVLDNIETIYESDPAECDQATTGAGHSIRKSTDGPDQTASETRSSPQPSGGGGGAGVNTGEIEALGSSAGGDKGPLGGGGVGAGNEVNGITGTGSGSGGDAAVDGASSGVRLHGVNGIDGATAEENAANGQASSAASSSSAASNSASAASSSSSASSASASSSSSNLVSTKEESTVISSIRSCQTLKCTFEDGSSCSYKDTYETESVRGLTTRFQVVKGQFMNRVTGVPDAIQGDYYAATYLYPREKAGLLADLNHLGEDRRLRFQYYEGTHGVQLKGCCDSVDVCPFSSDKFVTVSDRMWKFGSFVCPQGTQKLIFLCENTRTNQGACALDDIQVVENKETITLDDKPLC</sequence>
<feature type="compositionally biased region" description="Low complexity" evidence="1">
    <location>
        <begin position="431"/>
        <end position="453"/>
    </location>
</feature>
<dbReference type="InterPro" id="IPR013320">
    <property type="entry name" value="ConA-like_dom_sf"/>
</dbReference>
<keyword evidence="3" id="KW-1185">Reference proteome</keyword>
<accession>A0AAD4QY34</accession>
<feature type="compositionally biased region" description="Gly residues" evidence="1">
    <location>
        <begin position="355"/>
        <end position="370"/>
    </location>
</feature>
<comment type="caution">
    <text evidence="2">The sequence shown here is derived from an EMBL/GenBank/DDBJ whole genome shotgun (WGS) entry which is preliminary data.</text>
</comment>
<reference evidence="2" key="1">
    <citation type="submission" date="2022-01" db="EMBL/GenBank/DDBJ databases">
        <title>Genome Sequence Resource for Two Populations of Ditylenchus destructor, the Migratory Endoparasitic Phytonematode.</title>
        <authorList>
            <person name="Zhang H."/>
            <person name="Lin R."/>
            <person name="Xie B."/>
        </authorList>
    </citation>
    <scope>NUCLEOTIDE SEQUENCE</scope>
    <source>
        <strain evidence="2">BazhouSP</strain>
    </source>
</reference>
<feature type="compositionally biased region" description="Polar residues" evidence="1">
    <location>
        <begin position="321"/>
        <end position="335"/>
    </location>
</feature>
<feature type="region of interest" description="Disordered" evidence="1">
    <location>
        <begin position="304"/>
        <end position="394"/>
    </location>
</feature>
<name>A0AAD4QY34_9BILA</name>
<dbReference type="EMBL" id="JAKKPZ010000033">
    <property type="protein sequence ID" value="KAI1708899.1"/>
    <property type="molecule type" value="Genomic_DNA"/>
</dbReference>
<dbReference type="AlphaFoldDB" id="A0AAD4QY34"/>
<evidence type="ECO:0000313" key="3">
    <source>
        <dbReference type="Proteomes" id="UP001201812"/>
    </source>
</evidence>
<feature type="region of interest" description="Disordered" evidence="1">
    <location>
        <begin position="431"/>
        <end position="455"/>
    </location>
</feature>
<gene>
    <name evidence="2" type="ORF">DdX_11662</name>
</gene>
<dbReference type="Gene3D" id="2.60.120.200">
    <property type="match status" value="1"/>
</dbReference>
<organism evidence="2 3">
    <name type="scientific">Ditylenchus destructor</name>
    <dbReference type="NCBI Taxonomy" id="166010"/>
    <lineage>
        <taxon>Eukaryota</taxon>
        <taxon>Metazoa</taxon>
        <taxon>Ecdysozoa</taxon>
        <taxon>Nematoda</taxon>
        <taxon>Chromadorea</taxon>
        <taxon>Rhabditida</taxon>
        <taxon>Tylenchina</taxon>
        <taxon>Tylenchomorpha</taxon>
        <taxon>Sphaerularioidea</taxon>
        <taxon>Anguinidae</taxon>
        <taxon>Anguininae</taxon>
        <taxon>Ditylenchus</taxon>
    </lineage>
</organism>
<evidence type="ECO:0000256" key="1">
    <source>
        <dbReference type="SAM" id="MobiDB-lite"/>
    </source>
</evidence>
<evidence type="ECO:0000313" key="2">
    <source>
        <dbReference type="EMBL" id="KAI1708899.1"/>
    </source>
</evidence>
<protein>
    <submittedName>
        <fullName evidence="2">CRE-MLT-9 protein</fullName>
    </submittedName>
</protein>
<proteinExistence type="predicted"/>
<dbReference type="SUPFAM" id="SSF49899">
    <property type="entry name" value="Concanavalin A-like lectins/glucanases"/>
    <property type="match status" value="2"/>
</dbReference>
<dbReference type="Proteomes" id="UP001201812">
    <property type="component" value="Unassembled WGS sequence"/>
</dbReference>